<evidence type="ECO:0000256" key="9">
    <source>
        <dbReference type="ARBA" id="ARBA00038489"/>
    </source>
</evidence>
<dbReference type="PROSITE" id="PS51352">
    <property type="entry name" value="THIOREDOXIN_2"/>
    <property type="match status" value="1"/>
</dbReference>
<evidence type="ECO:0000256" key="10">
    <source>
        <dbReference type="ARBA" id="ARBA00042639"/>
    </source>
</evidence>
<organism evidence="14 17">
    <name type="scientific">Myxococcus fulvus</name>
    <dbReference type="NCBI Taxonomy" id="33"/>
    <lineage>
        <taxon>Bacteria</taxon>
        <taxon>Pseudomonadati</taxon>
        <taxon>Myxococcota</taxon>
        <taxon>Myxococcia</taxon>
        <taxon>Myxococcales</taxon>
        <taxon>Cystobacterineae</taxon>
        <taxon>Myxococcaceae</taxon>
        <taxon>Myxococcus</taxon>
    </lineage>
</organism>
<evidence type="ECO:0000313" key="14">
    <source>
        <dbReference type="EMBL" id="GEN07363.1"/>
    </source>
</evidence>
<dbReference type="SUPFAM" id="SSF52833">
    <property type="entry name" value="Thioredoxin-like"/>
    <property type="match status" value="1"/>
</dbReference>
<dbReference type="GO" id="GO:0034599">
    <property type="term" value="P:cellular response to oxidative stress"/>
    <property type="evidence" value="ECO:0007669"/>
    <property type="project" value="TreeGrafter"/>
</dbReference>
<evidence type="ECO:0000256" key="2">
    <source>
        <dbReference type="ARBA" id="ARBA00013017"/>
    </source>
</evidence>
<protein>
    <recommendedName>
        <fullName evidence="2">thioredoxin-dependent peroxiredoxin</fullName>
        <ecNumber evidence="2">1.11.1.24</ecNumber>
    </recommendedName>
    <alternativeName>
        <fullName evidence="8">Thioredoxin peroxidase</fullName>
    </alternativeName>
    <alternativeName>
        <fullName evidence="10">Thioredoxin-dependent peroxiredoxin Bcp</fullName>
    </alternativeName>
</protein>
<evidence type="ECO:0000256" key="3">
    <source>
        <dbReference type="ARBA" id="ARBA00022559"/>
    </source>
</evidence>
<comment type="catalytic activity">
    <reaction evidence="11">
        <text>a hydroperoxide + [thioredoxin]-dithiol = an alcohol + [thioredoxin]-disulfide + H2O</text>
        <dbReference type="Rhea" id="RHEA:62620"/>
        <dbReference type="Rhea" id="RHEA-COMP:10698"/>
        <dbReference type="Rhea" id="RHEA-COMP:10700"/>
        <dbReference type="ChEBI" id="CHEBI:15377"/>
        <dbReference type="ChEBI" id="CHEBI:29950"/>
        <dbReference type="ChEBI" id="CHEBI:30879"/>
        <dbReference type="ChEBI" id="CHEBI:35924"/>
        <dbReference type="ChEBI" id="CHEBI:50058"/>
        <dbReference type="EC" id="1.11.1.24"/>
    </reaction>
</comment>
<dbReference type="CDD" id="cd03017">
    <property type="entry name" value="PRX_BCP"/>
    <property type="match status" value="1"/>
</dbReference>
<dbReference type="InterPro" id="IPR036249">
    <property type="entry name" value="Thioredoxin-like_sf"/>
</dbReference>
<dbReference type="InterPro" id="IPR000866">
    <property type="entry name" value="AhpC/TSA"/>
</dbReference>
<dbReference type="OrthoDB" id="69195at2"/>
<dbReference type="EC" id="1.11.1.24" evidence="2"/>
<dbReference type="EMBL" id="FOIB01000004">
    <property type="protein sequence ID" value="SET94964.1"/>
    <property type="molecule type" value="Genomic_DNA"/>
</dbReference>
<sequence>MLAPVLLAGLLSAAIPNVGDTAPDFTVKDTEGKVYILSEMVKQGPVIVAFFPKAFTGGCTQQLKAFTARHTEIEKLQGRVLAFSTDDAETLKRFKAELKAPFPFIPDPQGKVVESYDVKMPLVTVSKRYTFVVGEGRKVLKVDSGGDAIDPSGAITSCSQAQPAAKAPAPAAPAPEAKPKP</sequence>
<reference evidence="15 16" key="1">
    <citation type="submission" date="2016-10" db="EMBL/GenBank/DDBJ databases">
        <authorList>
            <person name="Varghese N."/>
            <person name="Submissions S."/>
        </authorList>
    </citation>
    <scope>NUCLEOTIDE SEQUENCE [LARGE SCALE GENOMIC DNA]</scope>
    <source>
        <strain evidence="15 16">DSM 16525</strain>
    </source>
</reference>
<dbReference type="GO" id="GO:0005737">
    <property type="term" value="C:cytoplasm"/>
    <property type="evidence" value="ECO:0007669"/>
    <property type="project" value="TreeGrafter"/>
</dbReference>
<dbReference type="InterPro" id="IPR050924">
    <property type="entry name" value="Peroxiredoxin_BCP/PrxQ"/>
</dbReference>
<evidence type="ECO:0000313" key="16">
    <source>
        <dbReference type="Proteomes" id="UP000183760"/>
    </source>
</evidence>
<dbReference type="Proteomes" id="UP000183760">
    <property type="component" value="Unassembled WGS sequence"/>
</dbReference>
<keyword evidence="7" id="KW-0676">Redox-active center</keyword>
<dbReference type="PANTHER" id="PTHR42801:SF4">
    <property type="entry name" value="AHPC_TSA FAMILY PROTEIN"/>
    <property type="match status" value="1"/>
</dbReference>
<accession>A0A511T191</accession>
<evidence type="ECO:0000313" key="17">
    <source>
        <dbReference type="Proteomes" id="UP000321514"/>
    </source>
</evidence>
<dbReference type="Gene3D" id="3.40.30.10">
    <property type="entry name" value="Glutaredoxin"/>
    <property type="match status" value="1"/>
</dbReference>
<dbReference type="GO" id="GO:0008379">
    <property type="term" value="F:thioredoxin peroxidase activity"/>
    <property type="evidence" value="ECO:0007669"/>
    <property type="project" value="TreeGrafter"/>
</dbReference>
<name>A0A511T191_MYXFU</name>
<evidence type="ECO:0000256" key="4">
    <source>
        <dbReference type="ARBA" id="ARBA00022862"/>
    </source>
</evidence>
<comment type="function">
    <text evidence="1">Thiol-specific peroxidase that catalyzes the reduction of hydrogen peroxide and organic hydroperoxides to water and alcohols, respectively. Plays a role in cell protection against oxidative stress by detoxifying peroxides and as sensor of hydrogen peroxide-mediated signaling events.</text>
</comment>
<evidence type="ECO:0000256" key="7">
    <source>
        <dbReference type="ARBA" id="ARBA00023284"/>
    </source>
</evidence>
<evidence type="ECO:0000256" key="6">
    <source>
        <dbReference type="ARBA" id="ARBA00023157"/>
    </source>
</evidence>
<evidence type="ECO:0000313" key="15">
    <source>
        <dbReference type="EMBL" id="SET94964.1"/>
    </source>
</evidence>
<evidence type="ECO:0000256" key="12">
    <source>
        <dbReference type="SAM" id="MobiDB-lite"/>
    </source>
</evidence>
<feature type="region of interest" description="Disordered" evidence="12">
    <location>
        <begin position="151"/>
        <end position="181"/>
    </location>
</feature>
<dbReference type="RefSeq" id="WP_074953044.1">
    <property type="nucleotide sequence ID" value="NZ_BJXR01000023.1"/>
</dbReference>
<dbReference type="Pfam" id="PF00578">
    <property type="entry name" value="AhpC-TSA"/>
    <property type="match status" value="1"/>
</dbReference>
<comment type="similarity">
    <text evidence="9">Belongs to the peroxiredoxin family. BCP/PrxQ subfamily.</text>
</comment>
<dbReference type="InterPro" id="IPR013766">
    <property type="entry name" value="Thioredoxin_domain"/>
</dbReference>
<dbReference type="EMBL" id="BJXR01000023">
    <property type="protein sequence ID" value="GEN07363.1"/>
    <property type="molecule type" value="Genomic_DNA"/>
</dbReference>
<gene>
    <name evidence="14" type="ORF">MFU01_24000</name>
    <name evidence="15" type="ORF">SAMN05443572_10419</name>
</gene>
<dbReference type="PANTHER" id="PTHR42801">
    <property type="entry name" value="THIOREDOXIN-DEPENDENT PEROXIDE REDUCTASE"/>
    <property type="match status" value="1"/>
</dbReference>
<dbReference type="AlphaFoldDB" id="A0A511T191"/>
<proteinExistence type="inferred from homology"/>
<comment type="caution">
    <text evidence="14">The sequence shown here is derived from an EMBL/GenBank/DDBJ whole genome shotgun (WGS) entry which is preliminary data.</text>
</comment>
<keyword evidence="16" id="KW-1185">Reference proteome</keyword>
<evidence type="ECO:0000256" key="5">
    <source>
        <dbReference type="ARBA" id="ARBA00023002"/>
    </source>
</evidence>
<keyword evidence="4" id="KW-0049">Antioxidant</keyword>
<keyword evidence="3" id="KW-0575">Peroxidase</keyword>
<evidence type="ECO:0000256" key="11">
    <source>
        <dbReference type="ARBA" id="ARBA00049091"/>
    </source>
</evidence>
<keyword evidence="6" id="KW-1015">Disulfide bond</keyword>
<dbReference type="STRING" id="1334629.MFUL124B02_36575"/>
<reference evidence="14 17" key="2">
    <citation type="submission" date="2019-07" db="EMBL/GenBank/DDBJ databases">
        <title>Whole genome shotgun sequence of Myxococcus fulvus NBRC 100333.</title>
        <authorList>
            <person name="Hosoyama A."/>
            <person name="Uohara A."/>
            <person name="Ohji S."/>
            <person name="Ichikawa N."/>
        </authorList>
    </citation>
    <scope>NUCLEOTIDE SEQUENCE [LARGE SCALE GENOMIC DNA]</scope>
    <source>
        <strain evidence="14 17">NBRC 100333</strain>
    </source>
</reference>
<dbReference type="GO" id="GO:0045454">
    <property type="term" value="P:cell redox homeostasis"/>
    <property type="evidence" value="ECO:0007669"/>
    <property type="project" value="TreeGrafter"/>
</dbReference>
<dbReference type="Proteomes" id="UP000321514">
    <property type="component" value="Unassembled WGS sequence"/>
</dbReference>
<evidence type="ECO:0000259" key="13">
    <source>
        <dbReference type="PROSITE" id="PS51352"/>
    </source>
</evidence>
<keyword evidence="5" id="KW-0560">Oxidoreductase</keyword>
<evidence type="ECO:0000256" key="8">
    <source>
        <dbReference type="ARBA" id="ARBA00032824"/>
    </source>
</evidence>
<feature type="domain" description="Thioredoxin" evidence="13">
    <location>
        <begin position="16"/>
        <end position="138"/>
    </location>
</feature>
<evidence type="ECO:0000256" key="1">
    <source>
        <dbReference type="ARBA" id="ARBA00003330"/>
    </source>
</evidence>